<feature type="compositionally biased region" description="Basic and acidic residues" evidence="2">
    <location>
        <begin position="368"/>
        <end position="382"/>
    </location>
</feature>
<keyword evidence="1" id="KW-0175">Coiled coil</keyword>
<protein>
    <submittedName>
        <fullName evidence="3">TIGR02680 family protein</fullName>
    </submittedName>
</protein>
<proteinExistence type="predicted"/>
<reference evidence="3 4" key="1">
    <citation type="journal article" date="2012" name="Stand. Genomic Sci.">
        <title>Genome sequence of the soil bacterium Saccharomonospora azurea type strain (NA-128(T)).</title>
        <authorList>
            <person name="Klenk H.P."/>
            <person name="Held B."/>
            <person name="Lucas S."/>
            <person name="Lapidus A."/>
            <person name="Copeland A."/>
            <person name="Hammon N."/>
            <person name="Pitluck S."/>
            <person name="Goodwin L.A."/>
            <person name="Han C."/>
            <person name="Tapia R."/>
            <person name="Brambilla E.M."/>
            <person name="Potter G."/>
            <person name="Land M."/>
            <person name="Ivanova N."/>
            <person name="Rohde M."/>
            <person name="Goker M."/>
            <person name="Detter J.C."/>
            <person name="Kyrpides N.C."/>
            <person name="Woyke T."/>
        </authorList>
    </citation>
    <scope>NUCLEOTIDE SEQUENCE [LARGE SCALE GENOMIC DNA]</scope>
    <source>
        <strain evidence="3 4">NA-128</strain>
    </source>
</reference>
<feature type="coiled-coil region" evidence="1">
    <location>
        <begin position="725"/>
        <end position="752"/>
    </location>
</feature>
<sequence>MTIAELPTKAAAEAGRWQPTRAGILNVWRYYDEVFEFHNGRLLLRGPNGSGKSKVLELLLPYLFDASLRPNRLSTFGTSERTMHWNLMGEGASGTTRVGYVWLEFARNSDHDEYVTCGARLQATTRTTGVTADYFTTSLRIGTDLSLTNASGQPLTKAVLAEQLHGRGTVHSNASEYRAAVRQLLFPGLSEQRYEALITALLQLRTPKLSQRLDPGLLSSLLSRALPPLDQEDITELAEGFERLDQQGERLKKLDEEVEAARKISARQRSYAQRVLRAASADLIAATTRMTEVTRAARQSETEHQEAVVARTAAQQQRKDLAAAIRQTDASIEGLTKHDLYEKGEELDDLRRRTGKAQRAAREQAAVAERKSTAAATDRDAADDAAQAVEQWVERVRVAAEECAGVARRAGLDSAYGELVDTLEQPNAHSRQLLRAAVRGRRKAIESVRRALDEHERAVDARTEAEHGLEAARTELSRANNLKDTLADRYDDVLKEHERALLEWASACRELVFDDTTVLVGIADSEAAILTRIAEAAERRQHDLTVEETTLAGRRQQVETTRAELVMRLEKLQKEVDLPPKAPPHRTADRTRMAGAPLWRLVAFADHVTAPVQAAVEAALQAAGLLDAWMSPSGVLVVDGHDTFVDGTLLKPAPGRSLREVLVAEAGGPVPVERIEELLTRIAFGDTLPDEHPAACGADGRWRLGAATGSWAKNDVEHIGAAARERSRQRRITELTEQLDDADRELAGLKAWSERLAQRRRTLAVERERRPPHTRVDQVRKELNDAESAVATADSLVHAASQRLHDHEESVRHAQHALHLAGTEYGMPTGREALEKLGHALEAFHERAQIWFDQHTSLVTARSRAELLLDAAGRSEAEAAEHQATAERTAEDAEILAGKLRTLERLVDADDLRQIVEELEQQRCLRQQLVEQDEQAGEQLMKLHGRIGGLEARLAQDAERRNEAVLARDNAADRFHRLATSTLIDDADLEADFTGSGAVTAALEAARAVHRSWPTLPHEPKHINDALHRLNETVYACRDVLSGRADLELEADNEVRVFTAVLDGTRVGAHELLETLRAEAERSRDDLTEAERELFDRTLTGDTRRQLADRIRQAGELVDAMNARLERVRTASRVAVRLVWQVDQDLPAGTKDARQLLLKDPVWLSETDRESLHRFFRERIEAARADNTSSNWREQLAQVFDYTAWHRFVVKLDRADGKGWQPLTKKLHGALSGGEKAIALHLPLFAAVAAHYQAVPSAPRLILLDEVFVGVDSSNRGQVFELLASLDLDLVLTSDHEWCAYRELPGIAIHQLVTDDDDDAVTTARFVWTGMDWAGEER</sequence>
<name>H8G546_9PSEU</name>
<dbReference type="NCBIfam" id="TIGR02680">
    <property type="entry name" value="TIGR02680 family protein"/>
    <property type="match status" value="1"/>
</dbReference>
<dbReference type="InterPro" id="IPR013496">
    <property type="entry name" value="CHP02680"/>
</dbReference>
<dbReference type="Proteomes" id="UP000004705">
    <property type="component" value="Chromosome"/>
</dbReference>
<dbReference type="InterPro" id="IPR027417">
    <property type="entry name" value="P-loop_NTPase"/>
</dbReference>
<keyword evidence="4" id="KW-1185">Reference proteome</keyword>
<dbReference type="HOGENOM" id="CLU_005532_0_0_11"/>
<dbReference type="SUPFAM" id="SSF52540">
    <property type="entry name" value="P-loop containing nucleoside triphosphate hydrolases"/>
    <property type="match status" value="1"/>
</dbReference>
<dbReference type="EMBL" id="CM001466">
    <property type="protein sequence ID" value="EHY91225.1"/>
    <property type="molecule type" value="Genomic_DNA"/>
</dbReference>
<dbReference type="Pfam" id="PF13558">
    <property type="entry name" value="SbcC_Walker_B"/>
    <property type="match status" value="1"/>
</dbReference>
<evidence type="ECO:0000256" key="2">
    <source>
        <dbReference type="SAM" id="MobiDB-lite"/>
    </source>
</evidence>
<dbReference type="Gene3D" id="3.40.50.300">
    <property type="entry name" value="P-loop containing nucleotide triphosphate hydrolases"/>
    <property type="match status" value="2"/>
</dbReference>
<feature type="region of interest" description="Disordered" evidence="2">
    <location>
        <begin position="351"/>
        <end position="382"/>
    </location>
</feature>
<gene>
    <name evidence="3" type="ORF">SacazDRAFT_04385</name>
</gene>
<evidence type="ECO:0000313" key="3">
    <source>
        <dbReference type="EMBL" id="EHY91225.1"/>
    </source>
</evidence>
<organism evidence="3 4">
    <name type="scientific">Saccharomonospora azurea NA-128</name>
    <dbReference type="NCBI Taxonomy" id="882081"/>
    <lineage>
        <taxon>Bacteria</taxon>
        <taxon>Bacillati</taxon>
        <taxon>Actinomycetota</taxon>
        <taxon>Actinomycetes</taxon>
        <taxon>Pseudonocardiales</taxon>
        <taxon>Pseudonocardiaceae</taxon>
        <taxon>Saccharomonospora</taxon>
    </lineage>
</organism>
<evidence type="ECO:0000256" key="1">
    <source>
        <dbReference type="SAM" id="Coils"/>
    </source>
</evidence>
<evidence type="ECO:0000313" key="4">
    <source>
        <dbReference type="Proteomes" id="UP000004705"/>
    </source>
</evidence>
<accession>H8G546</accession>